<sequence length="227" mass="23356">MTNEKEASALSHLFATIGSRTERGGWVAEVTGTMSYRGLLLACVGDVVKYDDGSEAVIIDGAGFAATSENKPFALVGSRLSNGDIITQTLQDGAGIRVGDDEPIPGLFDPAYVPPPSLPRYRLAVKGATTAGGGVLREATGTWDMGDSLGKSAVVGNVVHYADGSTARIISGLGIADYPGFAPLAFVGSELDNGDAITDSPEREGRGFADTFTVVKLATVADQEAAA</sequence>
<comment type="caution">
    <text evidence="1">The sequence shown here is derived from an EMBL/GenBank/DDBJ whole genome shotgun (WGS) entry which is preliminary data.</text>
</comment>
<dbReference type="RefSeq" id="WP_060306282.1">
    <property type="nucleotide sequence ID" value="NZ_CP013463.1"/>
</dbReference>
<evidence type="ECO:0000313" key="2">
    <source>
        <dbReference type="Proteomes" id="UP000062998"/>
    </source>
</evidence>
<dbReference type="AlphaFoldDB" id="A0A108EEH4"/>
<protein>
    <submittedName>
        <fullName evidence="1">Uncharacterized protein</fullName>
    </submittedName>
</protein>
<name>A0A108EEH4_9BURK</name>
<reference evidence="1 2" key="1">
    <citation type="submission" date="2015-11" db="EMBL/GenBank/DDBJ databases">
        <title>Expanding the genomic diversity of Burkholderia species for the development of highly accurate diagnostics.</title>
        <authorList>
            <person name="Sahl J."/>
            <person name="Keim P."/>
            <person name="Wagner D."/>
        </authorList>
    </citation>
    <scope>NUCLEOTIDE SEQUENCE [LARGE SCALE GENOMIC DNA]</scope>
    <source>
        <strain evidence="1 2">MSMB2167WGS</strain>
    </source>
</reference>
<proteinExistence type="predicted"/>
<gene>
    <name evidence="1" type="ORF">WL73_24985</name>
</gene>
<dbReference type="Proteomes" id="UP000062998">
    <property type="component" value="Unassembled WGS sequence"/>
</dbReference>
<dbReference type="EMBL" id="LPIX01000096">
    <property type="protein sequence ID" value="KWD95181.1"/>
    <property type="molecule type" value="Genomic_DNA"/>
</dbReference>
<evidence type="ECO:0000313" key="1">
    <source>
        <dbReference type="EMBL" id="KWD95181.1"/>
    </source>
</evidence>
<organism evidence="1 2">
    <name type="scientific">Burkholderia ubonensis</name>
    <dbReference type="NCBI Taxonomy" id="101571"/>
    <lineage>
        <taxon>Bacteria</taxon>
        <taxon>Pseudomonadati</taxon>
        <taxon>Pseudomonadota</taxon>
        <taxon>Betaproteobacteria</taxon>
        <taxon>Burkholderiales</taxon>
        <taxon>Burkholderiaceae</taxon>
        <taxon>Burkholderia</taxon>
        <taxon>Burkholderia cepacia complex</taxon>
    </lineage>
</organism>
<accession>A0A108EEH4</accession>